<feature type="coiled-coil region" evidence="1">
    <location>
        <begin position="1575"/>
        <end position="1625"/>
    </location>
</feature>
<dbReference type="PATRIC" id="fig|1408281.3.peg.862"/>
<dbReference type="SMART" id="SM00912">
    <property type="entry name" value="Haemagg_act"/>
    <property type="match status" value="1"/>
</dbReference>
<dbReference type="SUPFAM" id="SSF52309">
    <property type="entry name" value="N-(deoxy)ribosyltransferase-like"/>
    <property type="match status" value="1"/>
</dbReference>
<keyword evidence="3" id="KW-1133">Transmembrane helix</keyword>
<dbReference type="InterPro" id="IPR011050">
    <property type="entry name" value="Pectin_lyase_fold/virulence"/>
</dbReference>
<evidence type="ECO:0000313" key="6">
    <source>
        <dbReference type="Proteomes" id="UP000035337"/>
    </source>
</evidence>
<reference evidence="5 6" key="1">
    <citation type="submission" date="2014-09" db="EMBL/GenBank/DDBJ databases">
        <title>Complete genome sequence of Endomicrobium proavitum.</title>
        <authorList>
            <person name="Zheng H."/>
        </authorList>
    </citation>
    <scope>NUCLEOTIDE SEQUENCE [LARGE SCALE GENOMIC DNA]</scope>
    <source>
        <strain evidence="5 6">Rsa215</strain>
    </source>
</reference>
<feature type="compositionally biased region" description="Polar residues" evidence="2">
    <location>
        <begin position="2559"/>
        <end position="2568"/>
    </location>
</feature>
<gene>
    <name evidence="5" type="ORF">Epro_0843</name>
</gene>
<evidence type="ECO:0000256" key="2">
    <source>
        <dbReference type="SAM" id="MobiDB-lite"/>
    </source>
</evidence>
<keyword evidence="6" id="KW-1185">Reference proteome</keyword>
<feature type="region of interest" description="Disordered" evidence="2">
    <location>
        <begin position="1346"/>
        <end position="1372"/>
    </location>
</feature>
<proteinExistence type="predicted"/>
<evidence type="ECO:0000256" key="3">
    <source>
        <dbReference type="SAM" id="Phobius"/>
    </source>
</evidence>
<dbReference type="STRING" id="1408281.Epro_0843"/>
<protein>
    <recommendedName>
        <fullName evidence="4">Filamentous haemagglutinin FhaB/tRNA nuclease CdiA-like TPS domain-containing protein</fullName>
    </recommendedName>
</protein>
<keyword evidence="3" id="KW-0472">Membrane</keyword>
<dbReference type="InterPro" id="IPR025157">
    <property type="entry name" value="Hemagglutinin_rpt"/>
</dbReference>
<feature type="region of interest" description="Disordered" evidence="2">
    <location>
        <begin position="2541"/>
        <end position="2568"/>
    </location>
</feature>
<evidence type="ECO:0000256" key="1">
    <source>
        <dbReference type="SAM" id="Coils"/>
    </source>
</evidence>
<accession>A0A0G3WK16</accession>
<dbReference type="NCBIfam" id="TIGR01901">
    <property type="entry name" value="adhes_NPXG"/>
    <property type="match status" value="1"/>
</dbReference>
<dbReference type="PANTHER" id="PTHR34491:SF156">
    <property type="entry name" value="KINESIN MOTOR DOMAIN-CONTAINING PROTEIN"/>
    <property type="match status" value="1"/>
</dbReference>
<dbReference type="Pfam" id="PF13332">
    <property type="entry name" value="Fil_haemagg_2"/>
    <property type="match status" value="3"/>
</dbReference>
<dbReference type="PANTHER" id="PTHR34491">
    <property type="entry name" value="A-TYPE INCLUSION PROTEIN, PUTATIVE-RELATED"/>
    <property type="match status" value="1"/>
</dbReference>
<sequence>MKARERVRKVIAIMISVMISIGQGIIVESVAGILGEEKAYAASAELGENSSSTNIVNHSLNNTADNPVKGLEADNGRGRGEIEIDRTQNGTPVVQINRPSAGGVSANYYKDFNVNEENLIINNYKGEATNTNIGGVIYGNPNYNKEGGKEAEIILNEVTGVKQTKINGYVEIAGKRADLIIANPNGIMISGGGFINTQKLSLISGASGMGDANNTLDAQGKLNPFMMSKEANAIISVVGRNVTDKSGNIVAYNLGIDAREVDYAQIIGAIIEINGDIVGGASSEIQVISGNKQAVYNEEKKRFEVTSEEGVAEEVKPEFGIDSSVFGGIYAGRISIIATQDGVGVRLRKDLISDVNEIEFDVNGNLMLEEMEVNGKKGVKMKVKGKLENRAEIRAEATEEAIEIEAKGGVENNGVMYAGKEINVKSEGEIRNSVTGIINAEKISIATLGGQVNNYGNIYAGNEVTITAKKQVTNDAIIYGQNVLNIKTDKGISNAAGAAIESAKITVTAGEEITNGGDIQASNEIIIKAGKEVNNEGKISSEEAIKIDGVNILNIGGIYAKEGLLVNAAGSIINEINAQITGNNISIAGKAQINNDGAIYAKNLLEITSEKDFNNNNAGEITSEKEIKIKADEIVNYNKMYAGEKFGLKSNKEIRNIFGASITGGAIEIEAARGFVNGGEIYSDGEMGLDVGLGNFINEESGYIKANDINAVVNGDIRNSGEIYAANKIEASAIKGIYNGAAIGSEATITGGKGLTLKSGERIMNYGYMQSLGDMKLESSKEINGYYKLNDIGEQGGDSTQQPQTAAEVIAQIANIANITDIDKLYEILGEVKDEENYYKVERKIRELRIKEEIEELKEEYVYNADIFTLGAQVTVGEETENGQTRTETVIINEEFVQERLAEILGVKYEAQEWTLPERKIENINLNAEQTNEIQQLVEQYVASIGEEATLTAEQLSEIANYQTSLILSKKEEIRQEQVKTDEQERLGKIEEKITQEQERLALYDNINWINLNESDFEEKAQGLLAQGYKGTNNYVEEEWKLQTFVSEAKSLNSAQQYIRGLRIDNKNTASVEKTGIHNYGRIYSDKNMEINSQSVLHNNERSLIYAGGNINFNIKEVLFNNAGGSEVGTGIYSGENIYVGGDKAYINSKVGQLINYNGRIEAEKDIEIKAQEAVNYGSDDINIYENPYAAAEYVMANYGNPTSNGTKMTSEQIYSSKLTTQESQIVSNEGKVGIEALNNIINYNSLIYGQSGVKLEAETIVNSVSEFNVKATRYYKKRESRKWYDLGRIKSGHITKNAGSDQIDVTLKTTNGAARIVSGGLVEIEANKIYNGVISDATGNVNADKKGSISEENAGHPDKKPFSGSAKNAANKNPSQATAVEYKGAVIDVLAGFKLPESKYGKYRPSVNAHYLYETDPLLTDKTTFLGSQYFLNRIGLDPYVIDAKFLGDRYMEYDLLKRSLEQKGFLENLHYTGQDVEGFINQAYESLDAQKVSKLELEFGKELTAKQINELEEDIVWYVLKEVQLPNGEKTTTLVPQIYLSQTTLNLLMTQEKALEKTQALLSQQQAGKQGDIRAQEKANAAVTGEIKNIELQAKQEAQEKINKEVEEYINNNQEEYQKLVEQAKKEVYPYNTDIGKVFIQNKLMLSAKTGEEILKEAQEKAKEELFKEYAVEKQEQYYQQSKQAKIEATDFEKIYKTNYEEGYGVYYAQELEKAQQKNSAKLNTDTLISGSDVIIKSKDGSGGELNNAGAILASKTVVVTMEKINNATNAIGGEQAVITAGDLVYLNAGALGIVNNESGLIATTKADSEIKINAKEVNNETDKRTDTYEAYTYNKFGKIIINKELSYSNTETAVGTTGQIASLGKLTINAEGDINLKGSSMLAVEEVDMKAGGNINAGVVEDYNREYNKVSYDGFWFEDSTTSQRETESLKNIGSNITSINGAIKADGQNITLQNTEINSQGNVTLTAKEKINLTTALDTTYDYSMEKESNAWTGGSIDINSKETGVNQKTNITTKGNINLIAGKDVNSISAALTAAGDVNIKGGYKVNEEGKLEKAESKGSVNLFAAQDYENVYSYHEEWDGILAAITNIKIDISGRGIEASTSYEESVDESTSKIGVAQVNEISAAGKVNIESTKDVISAGSQIEANGDINVTADGKIILASAQNSQSSESRHDETTVTVGVKIGNAYVDAGYAAAAVVEAEQAVEKAASELKRIQELQEQGKASQEAVDDATANVAMASLNLANATVGLAASIAGAASAASSSFGTGMYASAFANYDTMSQQSKSESILSVQGNIASNGNINFKSANDMIQEGTNAYATNGTLSYNVGNNLIIQASKDTYAQEDKSAHASAGVSVGNNSVQVSAGGGESSSKIKATTYNNSESVANNIEINVGNNATLSGANVTAKNNLDVTVGNNLTVESLQDTYYSKGNSWDANVSVGIGTKSMGSLLGGEKSNAGNNSVGAGFNTGNDYTDSAWVTEQTSLTGGSNVTINVGNKTTVTGAVINSESNNLTLTTKELEHNDIEDRNITESKGFGLSTSIGTSQSDKGKTNVAPNGSTTLTLKNTGEEKEQTTKATIGNGTIIIGGVEQTENDLQGLNRNTETTQETTKDIITGALDASATIDNRALLGFIKTEVKDKDGKVIGYTTGYQSIANDFANLDTNLAQIGKGLTNNIVTQSIKNALLDSETNIIEAALKYIEDDKKAAEIQANKELTDKLNGLTNYEAEGVRDALQETADIAAAGGGFAGEVELYNEGIENRGYAYEDGGNKTIGINTNKTDLTKSGNVINTVFHETESIEGHANEQTAINRGNTAEAIWDLKNFGNANTNKLTSSEWNASNAGSAVLNTGNNNAIRNAVNDRFGIGTMNAYDDNIDSSAIVGEIINNVFANFTRDMEVEAQNGYPTFRAEAKKDVMIGGVILRDNLTSYPLYQDGGILIDNGRPILGWIFRVVGGALDFATVAPIIGEGAVISKQAVAGIIKKEATEAIAKNIAKHAIAETAVKKAELNIATKALPDFYVTPTGTVIGTTEKDAKSLVSTLLDAYTPLNKSVVYSGSIANEEAAMRFAQQNNLIRIDDTAGGKFLKTYDLYNINPTIGDTYWGALSEKYASQASGVVNAFVEGASPDRIFKKIEYPTFKANDNVLQINYYDSKEKLLRWENFK</sequence>
<dbReference type="Gene3D" id="2.160.20.10">
    <property type="entry name" value="Single-stranded right-handed beta-helix, Pectin lyase-like"/>
    <property type="match status" value="1"/>
</dbReference>
<evidence type="ECO:0000313" key="5">
    <source>
        <dbReference type="EMBL" id="AKL98222.1"/>
    </source>
</evidence>
<dbReference type="InterPro" id="IPR008638">
    <property type="entry name" value="FhaB/CdiA-like_TPS"/>
</dbReference>
<dbReference type="InterPro" id="IPR012334">
    <property type="entry name" value="Pectin_lyas_fold"/>
</dbReference>
<feature type="compositionally biased region" description="Basic and acidic residues" evidence="2">
    <location>
        <begin position="1346"/>
        <end position="1362"/>
    </location>
</feature>
<organism evidence="5 6">
    <name type="scientific">Endomicrobium proavitum</name>
    <dbReference type="NCBI Taxonomy" id="1408281"/>
    <lineage>
        <taxon>Bacteria</taxon>
        <taxon>Pseudomonadati</taxon>
        <taxon>Elusimicrobiota</taxon>
        <taxon>Endomicrobiia</taxon>
        <taxon>Endomicrobiales</taxon>
        <taxon>Endomicrobiaceae</taxon>
        <taxon>Endomicrobium</taxon>
    </lineage>
</organism>
<dbReference type="RefSeq" id="WP_052570772.1">
    <property type="nucleotide sequence ID" value="NZ_CP009498.1"/>
</dbReference>
<dbReference type="SUPFAM" id="SSF56954">
    <property type="entry name" value="Outer membrane efflux proteins (OEP)"/>
    <property type="match status" value="1"/>
</dbReference>
<feature type="domain" description="Filamentous haemagglutinin FhaB/tRNA nuclease CdiA-like TPS" evidence="4">
    <location>
        <begin position="88"/>
        <end position="212"/>
    </location>
</feature>
<dbReference type="EMBL" id="CP009498">
    <property type="protein sequence ID" value="AKL98222.1"/>
    <property type="molecule type" value="Genomic_DNA"/>
</dbReference>
<dbReference type="OrthoDB" id="2664633at2"/>
<dbReference type="Pfam" id="PF05860">
    <property type="entry name" value="TPS"/>
    <property type="match status" value="1"/>
</dbReference>
<feature type="transmembrane region" description="Helical" evidence="3">
    <location>
        <begin position="12"/>
        <end position="34"/>
    </location>
</feature>
<dbReference type="SUPFAM" id="SSF51126">
    <property type="entry name" value="Pectin lyase-like"/>
    <property type="match status" value="1"/>
</dbReference>
<dbReference type="GO" id="GO:0003824">
    <property type="term" value="F:catalytic activity"/>
    <property type="evidence" value="ECO:0007669"/>
    <property type="project" value="UniProtKB-ARBA"/>
</dbReference>
<feature type="compositionally biased region" description="Polar residues" evidence="2">
    <location>
        <begin position="2543"/>
        <end position="2552"/>
    </location>
</feature>
<name>A0A0G3WK16_9BACT</name>
<feature type="coiled-coil region" evidence="1">
    <location>
        <begin position="2203"/>
        <end position="2240"/>
    </location>
</feature>
<dbReference type="Proteomes" id="UP000035337">
    <property type="component" value="Chromosome"/>
</dbReference>
<keyword evidence="1" id="KW-0175">Coiled coil</keyword>
<dbReference type="KEGG" id="epo:Epro_0843"/>
<keyword evidence="3" id="KW-0812">Transmembrane</keyword>
<evidence type="ECO:0000259" key="4">
    <source>
        <dbReference type="SMART" id="SM00912"/>
    </source>
</evidence>